<keyword evidence="9" id="KW-1185">Reference proteome</keyword>
<evidence type="ECO:0000256" key="4">
    <source>
        <dbReference type="ARBA" id="ARBA00022741"/>
    </source>
</evidence>
<dbReference type="SUPFAM" id="SSF56112">
    <property type="entry name" value="Protein kinase-like (PK-like)"/>
    <property type="match status" value="1"/>
</dbReference>
<name>A0A4P9Z2M5_9FUNG</name>
<dbReference type="PANTHER" id="PTHR48015">
    <property type="entry name" value="SERINE/THREONINE-PROTEIN KINASE TAO"/>
    <property type="match status" value="1"/>
</dbReference>
<dbReference type="GO" id="GO:0005524">
    <property type="term" value="F:ATP binding"/>
    <property type="evidence" value="ECO:0007669"/>
    <property type="project" value="UniProtKB-KW"/>
</dbReference>
<gene>
    <name evidence="8" type="ORF">SYNPS1DRAFT_13685</name>
</gene>
<evidence type="ECO:0000256" key="6">
    <source>
        <dbReference type="ARBA" id="ARBA00022842"/>
    </source>
</evidence>
<dbReference type="Gene3D" id="1.10.510.10">
    <property type="entry name" value="Transferase(Phosphotransferase) domain 1"/>
    <property type="match status" value="1"/>
</dbReference>
<comment type="cofactor">
    <cofactor evidence="1">
        <name>Mg(2+)</name>
        <dbReference type="ChEBI" id="CHEBI:18420"/>
    </cofactor>
</comment>
<feature type="non-terminal residue" evidence="8">
    <location>
        <position position="287"/>
    </location>
</feature>
<dbReference type="Proteomes" id="UP000278143">
    <property type="component" value="Unassembled WGS sequence"/>
</dbReference>
<dbReference type="FunFam" id="1.10.510.10:FF:000768">
    <property type="entry name" value="Non-specific serine/threonine protein kinase"/>
    <property type="match status" value="1"/>
</dbReference>
<organism evidence="8 9">
    <name type="scientific">Syncephalis pseudoplumigaleata</name>
    <dbReference type="NCBI Taxonomy" id="1712513"/>
    <lineage>
        <taxon>Eukaryota</taxon>
        <taxon>Fungi</taxon>
        <taxon>Fungi incertae sedis</taxon>
        <taxon>Zoopagomycota</taxon>
        <taxon>Zoopagomycotina</taxon>
        <taxon>Zoopagomycetes</taxon>
        <taxon>Zoopagales</taxon>
        <taxon>Piptocephalidaceae</taxon>
        <taxon>Syncephalis</taxon>
    </lineage>
</organism>
<dbReference type="GO" id="GO:0043408">
    <property type="term" value="P:regulation of MAPK cascade"/>
    <property type="evidence" value="ECO:0007669"/>
    <property type="project" value="TreeGrafter"/>
</dbReference>
<protein>
    <submittedName>
        <fullName evidence="8">Kinase-like domain-containing protein</fullName>
    </submittedName>
</protein>
<evidence type="ECO:0000313" key="9">
    <source>
        <dbReference type="Proteomes" id="UP000278143"/>
    </source>
</evidence>
<dbReference type="GO" id="GO:0005737">
    <property type="term" value="C:cytoplasm"/>
    <property type="evidence" value="ECO:0007669"/>
    <property type="project" value="TreeGrafter"/>
</dbReference>
<reference evidence="9" key="1">
    <citation type="journal article" date="2018" name="Nat. Microbiol.">
        <title>Leveraging single-cell genomics to expand the fungal tree of life.</title>
        <authorList>
            <person name="Ahrendt S.R."/>
            <person name="Quandt C.A."/>
            <person name="Ciobanu D."/>
            <person name="Clum A."/>
            <person name="Salamov A."/>
            <person name="Andreopoulos B."/>
            <person name="Cheng J.F."/>
            <person name="Woyke T."/>
            <person name="Pelin A."/>
            <person name="Henrissat B."/>
            <person name="Reynolds N.K."/>
            <person name="Benny G.L."/>
            <person name="Smith M.E."/>
            <person name="James T.Y."/>
            <person name="Grigoriev I.V."/>
        </authorList>
    </citation>
    <scope>NUCLEOTIDE SEQUENCE [LARGE SCALE GENOMIC DNA]</scope>
    <source>
        <strain evidence="9">Benny S71-1</strain>
    </source>
</reference>
<keyword evidence="8" id="KW-0418">Kinase</keyword>
<evidence type="ECO:0000256" key="1">
    <source>
        <dbReference type="ARBA" id="ARBA00001946"/>
    </source>
</evidence>
<keyword evidence="6" id="KW-0460">Magnesium</keyword>
<dbReference type="SMART" id="SM00220">
    <property type="entry name" value="S_TKc"/>
    <property type="match status" value="1"/>
</dbReference>
<evidence type="ECO:0000313" key="8">
    <source>
        <dbReference type="EMBL" id="RKP26787.1"/>
    </source>
</evidence>
<proteinExistence type="predicted"/>
<dbReference type="Pfam" id="PF00069">
    <property type="entry name" value="Pkinase"/>
    <property type="match status" value="1"/>
</dbReference>
<feature type="domain" description="Protein kinase" evidence="7">
    <location>
        <begin position="15"/>
        <end position="274"/>
    </location>
</feature>
<dbReference type="OrthoDB" id="248923at2759"/>
<keyword evidence="3" id="KW-0479">Metal-binding</keyword>
<dbReference type="GO" id="GO:0046872">
    <property type="term" value="F:metal ion binding"/>
    <property type="evidence" value="ECO:0007669"/>
    <property type="project" value="UniProtKB-KW"/>
</dbReference>
<keyword evidence="5" id="KW-0067">ATP-binding</keyword>
<dbReference type="InterPro" id="IPR050285">
    <property type="entry name" value="STE20_Ser/Thr_kinase"/>
</dbReference>
<dbReference type="AlphaFoldDB" id="A0A4P9Z2M5"/>
<dbReference type="PANTHER" id="PTHR48015:SF35">
    <property type="entry name" value="SERINE_THREONINE-PROTEIN KINASE PAK"/>
    <property type="match status" value="1"/>
</dbReference>
<evidence type="ECO:0000259" key="7">
    <source>
        <dbReference type="PROSITE" id="PS50011"/>
    </source>
</evidence>
<dbReference type="PROSITE" id="PS50011">
    <property type="entry name" value="PROTEIN_KINASE_DOM"/>
    <property type="match status" value="1"/>
</dbReference>
<evidence type="ECO:0000256" key="5">
    <source>
        <dbReference type="ARBA" id="ARBA00022840"/>
    </source>
</evidence>
<dbReference type="InterPro" id="IPR011009">
    <property type="entry name" value="Kinase-like_dom_sf"/>
</dbReference>
<dbReference type="EMBL" id="KZ989334">
    <property type="protein sequence ID" value="RKP26787.1"/>
    <property type="molecule type" value="Genomic_DNA"/>
</dbReference>
<dbReference type="InterPro" id="IPR000719">
    <property type="entry name" value="Prot_kinase_dom"/>
</dbReference>
<evidence type="ECO:0000256" key="3">
    <source>
        <dbReference type="ARBA" id="ARBA00022723"/>
    </source>
</evidence>
<dbReference type="GO" id="GO:0035556">
    <property type="term" value="P:intracellular signal transduction"/>
    <property type="evidence" value="ECO:0007669"/>
    <property type="project" value="TreeGrafter"/>
</dbReference>
<keyword evidence="4" id="KW-0547">Nucleotide-binding</keyword>
<sequence>MADDLIRPGTPTSIFSDLVQIAEGDSGDVFVATSRLPSHSAKNNKVAVKLVPFTATDKLETIAQELLHMRDQQHENIVAFYGCYIDDTSLWISMECMDAGSLTDIISAEPPCLLNEQHMAYILSNVLEALVYLHRRQHIHRDVKSDNILINSRGEVKLTDFAHCTHLTPEASTRASVVGTPFWMAPEVVKGQPYDTKVDIWSLGIVAFEMAEGTPPYMDYPPLRALFLIATHDPPQLKEPTAWSVEFQDFIRSSVCSDPAKRLDAAGLLQLSFMSAACSRDELLQLI</sequence>
<accession>A0A4P9Z2M5</accession>
<keyword evidence="2" id="KW-0808">Transferase</keyword>
<evidence type="ECO:0000256" key="2">
    <source>
        <dbReference type="ARBA" id="ARBA00022679"/>
    </source>
</evidence>
<dbReference type="GO" id="GO:0004674">
    <property type="term" value="F:protein serine/threonine kinase activity"/>
    <property type="evidence" value="ECO:0007669"/>
    <property type="project" value="TreeGrafter"/>
</dbReference>